<name>A0A8E0WK80_9RICK</name>
<geneLocation type="plasmid" evidence="2">
    <name>pREISMN_3</name>
</geneLocation>
<sequence>MKDHKCWLTLKQAAKQSLQGQLTKSLIILIMALFMPFSVSANITCQGRFVNPITDICWSCILPISIGSINIGKGAAPKKRDTKNPSSPICMCTKDNIPTPGISIGFWEPVRLVDVTRTPYCLTNLGGVSLGSDNKRISSFNRSYADKSYKHDSFYHVHYYAYPLIYWLELITDFACLEKGSFDVAYMSEFDVTWNDPKLQSLLNPEAILFGNPIAQAACSMDCAAASLKLPIDSMFWCGGCLGNLYPFSGANADHEGGVQSSSLLTLRVLAKQHRLGFADVTSTSSSKVNGPLCRKSKNLKIKKSQYKLQMVNPKATTGGKDIGCWPVGLTDTLYSSFKEYPYKGQDFGYVIWRKKNCCGS</sequence>
<keyword evidence="1" id="KW-0812">Transmembrane</keyword>
<organism evidence="2 3">
    <name type="scientific">Rickettsia tamurae subsp. buchneri</name>
    <dbReference type="NCBI Taxonomy" id="1462938"/>
    <lineage>
        <taxon>Bacteria</taxon>
        <taxon>Pseudomonadati</taxon>
        <taxon>Pseudomonadota</taxon>
        <taxon>Alphaproteobacteria</taxon>
        <taxon>Rickettsiales</taxon>
        <taxon>Rickettsiaceae</taxon>
        <taxon>Rickettsieae</taxon>
        <taxon>Rickettsia</taxon>
        <taxon>spotted fever group</taxon>
    </lineage>
</organism>
<feature type="transmembrane region" description="Helical" evidence="1">
    <location>
        <begin position="21"/>
        <end position="39"/>
    </location>
</feature>
<evidence type="ECO:0000256" key="1">
    <source>
        <dbReference type="SAM" id="Phobius"/>
    </source>
</evidence>
<keyword evidence="1" id="KW-1133">Transmembrane helix</keyword>
<keyword evidence="2" id="KW-0614">Plasmid</keyword>
<reference evidence="2 3" key="1">
    <citation type="submission" date="2014-02" db="EMBL/GenBank/DDBJ databases">
        <title>Draft genome sequence of Rickettsia buchneri sp. nov. ISO7T.</title>
        <authorList>
            <person name="Felsheim R.F."/>
            <person name="Kurtti T.J."/>
            <person name="Munderloh U.G."/>
        </authorList>
    </citation>
    <scope>NUCLEOTIDE SEQUENCE [LARGE SCALE GENOMIC DNA]</scope>
    <source>
        <strain evidence="3">ISO7</strain>
        <plasmid evidence="2">pREISMN_3</plasmid>
    </source>
</reference>
<dbReference type="Pfam" id="PF06834">
    <property type="entry name" value="TraU"/>
    <property type="match status" value="1"/>
</dbReference>
<dbReference type="NCBIfam" id="NF010297">
    <property type="entry name" value="PRK13737.1"/>
    <property type="match status" value="1"/>
</dbReference>
<accession>A0A8E0WK80</accession>
<dbReference type="RefSeq" id="WP_008581572.1">
    <property type="nucleotide sequence ID" value="NZ_JFKF01000207.1"/>
</dbReference>
<gene>
    <name evidence="2" type="ORF">REISMN_08735</name>
</gene>
<evidence type="ECO:0000313" key="3">
    <source>
        <dbReference type="Proteomes" id="UP000027161"/>
    </source>
</evidence>
<comment type="caution">
    <text evidence="2">The sequence shown here is derived from an EMBL/GenBank/DDBJ whole genome shotgun (WGS) entry which is preliminary data.</text>
</comment>
<keyword evidence="3" id="KW-1185">Reference proteome</keyword>
<dbReference type="Proteomes" id="UP000027161">
    <property type="component" value="Unassembled WGS sequence"/>
</dbReference>
<proteinExistence type="predicted"/>
<dbReference type="InterPro" id="IPR009649">
    <property type="entry name" value="TraU"/>
</dbReference>
<dbReference type="AlphaFoldDB" id="A0A8E0WK80"/>
<keyword evidence="1" id="KW-0472">Membrane</keyword>
<dbReference type="EMBL" id="JFKF01000207">
    <property type="protein sequence ID" value="KDO02130.1"/>
    <property type="molecule type" value="Genomic_DNA"/>
</dbReference>
<protein>
    <submittedName>
        <fullName evidence="2">Conjugal transfer pilus assembly protein TraU</fullName>
    </submittedName>
</protein>
<evidence type="ECO:0000313" key="2">
    <source>
        <dbReference type="EMBL" id="KDO02130.1"/>
    </source>
</evidence>